<dbReference type="Pfam" id="PF17645">
    <property type="entry name" value="Amdase"/>
    <property type="match status" value="1"/>
</dbReference>
<accession>A0A229T8M2</accession>
<protein>
    <submittedName>
        <fullName evidence="1">Decarboxylase</fullName>
    </submittedName>
</protein>
<sequence length="250" mass="25644">MRIGLLYPTRDCGEDDFAALCRRLDPAPSLDFAYVEGDTDVGPDAAAQTAAVRALGTPGRLTAAADKLPAIPDVVSWACSSCSFAHGLDGAREQARALAEHVGVRASSTSLAYLAALDRLGAGRVALASVYHPDLTAAFAAFLAEAGVTTVHAVSADAGSDRTLAAWGGHRITELAVAADHADADAVLVPETALHTTPLLAGLDERLRKPVLTATAVTVWDAMGSAPAQSGLGTLFSAGPSRRRRSSSSS</sequence>
<reference evidence="2" key="1">
    <citation type="submission" date="2017-07" db="EMBL/GenBank/DDBJ databases">
        <title>Comparative genome mining reveals phylogenetic distribution patterns of secondary metabolites in Amycolatopsis.</title>
        <authorList>
            <person name="Adamek M."/>
            <person name="Alanjary M."/>
            <person name="Sales-Ortells H."/>
            <person name="Goodfellow M."/>
            <person name="Bull A.T."/>
            <person name="Kalinowski J."/>
            <person name="Ziemert N."/>
        </authorList>
    </citation>
    <scope>NUCLEOTIDE SEQUENCE [LARGE SCALE GENOMIC DNA]</scope>
    <source>
        <strain evidence="2">H5</strain>
    </source>
</reference>
<dbReference type="PANTHER" id="PTHR40267">
    <property type="entry name" value="BLR3294 PROTEIN"/>
    <property type="match status" value="1"/>
</dbReference>
<organism evidence="1 2">
    <name type="scientific">Amycolatopsis vastitatis</name>
    <dbReference type="NCBI Taxonomy" id="1905142"/>
    <lineage>
        <taxon>Bacteria</taxon>
        <taxon>Bacillati</taxon>
        <taxon>Actinomycetota</taxon>
        <taxon>Actinomycetes</taxon>
        <taxon>Pseudonocardiales</taxon>
        <taxon>Pseudonocardiaceae</taxon>
        <taxon>Amycolatopsis</taxon>
    </lineage>
</organism>
<keyword evidence="2" id="KW-1185">Reference proteome</keyword>
<dbReference type="AlphaFoldDB" id="A0A229T8M2"/>
<dbReference type="InterPro" id="IPR053714">
    <property type="entry name" value="Iso_Racemase_Enz_sf"/>
</dbReference>
<dbReference type="EMBL" id="NMUL01000012">
    <property type="protein sequence ID" value="OXM67572.1"/>
    <property type="molecule type" value="Genomic_DNA"/>
</dbReference>
<proteinExistence type="predicted"/>
<name>A0A229T8M2_9PSEU</name>
<dbReference type="Proteomes" id="UP000215199">
    <property type="component" value="Unassembled WGS sequence"/>
</dbReference>
<gene>
    <name evidence="1" type="ORF">CF165_14200</name>
</gene>
<dbReference type="PANTHER" id="PTHR40267:SF1">
    <property type="entry name" value="BLR3294 PROTEIN"/>
    <property type="match status" value="1"/>
</dbReference>
<dbReference type="OrthoDB" id="4537983at2"/>
<evidence type="ECO:0000313" key="2">
    <source>
        <dbReference type="Proteomes" id="UP000215199"/>
    </source>
</evidence>
<dbReference type="Gene3D" id="3.40.50.12500">
    <property type="match status" value="1"/>
</dbReference>
<dbReference type="InterPro" id="IPR026286">
    <property type="entry name" value="MaiA/AMDase"/>
</dbReference>
<dbReference type="RefSeq" id="WP_093947977.1">
    <property type="nucleotide sequence ID" value="NZ_NMUL01000012.1"/>
</dbReference>
<evidence type="ECO:0000313" key="1">
    <source>
        <dbReference type="EMBL" id="OXM67572.1"/>
    </source>
</evidence>
<comment type="caution">
    <text evidence="1">The sequence shown here is derived from an EMBL/GenBank/DDBJ whole genome shotgun (WGS) entry which is preliminary data.</text>
</comment>